<gene>
    <name evidence="2" type="ORF">ISN45_Aa06g026160</name>
</gene>
<dbReference type="Proteomes" id="UP000694240">
    <property type="component" value="Chromosome 11"/>
</dbReference>
<accession>A0A8T1Z1I5</accession>
<keyword evidence="3" id="KW-1185">Reference proteome</keyword>
<protein>
    <recommendedName>
        <fullName evidence="4">Plant thionin family protein</fullName>
    </recommendedName>
</protein>
<dbReference type="PROSITE" id="PS51257">
    <property type="entry name" value="PROKAR_LIPOPROTEIN"/>
    <property type="match status" value="1"/>
</dbReference>
<organism evidence="2 3">
    <name type="scientific">Arabidopsis thaliana x Arabidopsis arenosa</name>
    <dbReference type="NCBI Taxonomy" id="1240361"/>
    <lineage>
        <taxon>Eukaryota</taxon>
        <taxon>Viridiplantae</taxon>
        <taxon>Streptophyta</taxon>
        <taxon>Embryophyta</taxon>
        <taxon>Tracheophyta</taxon>
        <taxon>Spermatophyta</taxon>
        <taxon>Magnoliopsida</taxon>
        <taxon>eudicotyledons</taxon>
        <taxon>Gunneridae</taxon>
        <taxon>Pentapetalae</taxon>
        <taxon>rosids</taxon>
        <taxon>malvids</taxon>
        <taxon>Brassicales</taxon>
        <taxon>Brassicaceae</taxon>
        <taxon>Camelineae</taxon>
        <taxon>Arabidopsis</taxon>
    </lineage>
</organism>
<comment type="caution">
    <text evidence="2">The sequence shown here is derived from an EMBL/GenBank/DDBJ whole genome shotgun (WGS) entry which is preliminary data.</text>
</comment>
<evidence type="ECO:0000313" key="3">
    <source>
        <dbReference type="Proteomes" id="UP000694240"/>
    </source>
</evidence>
<evidence type="ECO:0000256" key="1">
    <source>
        <dbReference type="SAM" id="SignalP"/>
    </source>
</evidence>
<keyword evidence="1" id="KW-0732">Signal</keyword>
<dbReference type="EMBL" id="JAEFBK010000011">
    <property type="protein sequence ID" value="KAG7551993.1"/>
    <property type="molecule type" value="Genomic_DNA"/>
</dbReference>
<sequence>MAANMWKMMMMVALIMIGCGLQACNGMNVGKSNPTMFKGFACFRRCSIICSVNQNQNQNKNRCYKKCLKKCGLVWVSKPKSASSSSPPPTS</sequence>
<reference evidence="2 3" key="1">
    <citation type="submission" date="2020-12" db="EMBL/GenBank/DDBJ databases">
        <title>Concerted genomic and epigenomic changes stabilize Arabidopsis allopolyploids.</title>
        <authorList>
            <person name="Chen Z."/>
        </authorList>
    </citation>
    <scope>NUCLEOTIDE SEQUENCE [LARGE SCALE GENOMIC DNA]</scope>
    <source>
        <strain evidence="2">Allo738</strain>
        <tissue evidence="2">Leaf</tissue>
    </source>
</reference>
<dbReference type="AlphaFoldDB" id="A0A8T1Z1I5"/>
<evidence type="ECO:0000313" key="2">
    <source>
        <dbReference type="EMBL" id="KAG7551993.1"/>
    </source>
</evidence>
<feature type="signal peptide" evidence="1">
    <location>
        <begin position="1"/>
        <end position="26"/>
    </location>
</feature>
<evidence type="ECO:0008006" key="4">
    <source>
        <dbReference type="Google" id="ProtNLM"/>
    </source>
</evidence>
<feature type="chain" id="PRO_5035713294" description="Plant thionin family protein" evidence="1">
    <location>
        <begin position="27"/>
        <end position="91"/>
    </location>
</feature>
<proteinExistence type="predicted"/>
<name>A0A8T1Z1I5_9BRAS</name>